<dbReference type="Proteomes" id="UP000324767">
    <property type="component" value="Unassembled WGS sequence"/>
</dbReference>
<evidence type="ECO:0000256" key="5">
    <source>
        <dbReference type="ARBA" id="ARBA00038359"/>
    </source>
</evidence>
<feature type="transmembrane region" description="Helical" evidence="7">
    <location>
        <begin position="20"/>
        <end position="39"/>
    </location>
</feature>
<evidence type="ECO:0000256" key="6">
    <source>
        <dbReference type="SAM" id="MobiDB-lite"/>
    </source>
</evidence>
<proteinExistence type="inferred from homology"/>
<dbReference type="PANTHER" id="PTHR33048:SF47">
    <property type="entry name" value="INTEGRAL MEMBRANE PROTEIN-RELATED"/>
    <property type="match status" value="1"/>
</dbReference>
<organism evidence="9 10">
    <name type="scientific">Lasallia pustulata</name>
    <dbReference type="NCBI Taxonomy" id="136370"/>
    <lineage>
        <taxon>Eukaryota</taxon>
        <taxon>Fungi</taxon>
        <taxon>Dikarya</taxon>
        <taxon>Ascomycota</taxon>
        <taxon>Pezizomycotina</taxon>
        <taxon>Lecanoromycetes</taxon>
        <taxon>OSLEUM clade</taxon>
        <taxon>Umbilicariomycetidae</taxon>
        <taxon>Umbilicariales</taxon>
        <taxon>Umbilicariaceae</taxon>
        <taxon>Lasallia</taxon>
    </lineage>
</organism>
<dbReference type="OrthoDB" id="444631at2759"/>
<evidence type="ECO:0000313" key="9">
    <source>
        <dbReference type="EMBL" id="KAA6408380.1"/>
    </source>
</evidence>
<feature type="transmembrane region" description="Helical" evidence="7">
    <location>
        <begin position="51"/>
        <end position="74"/>
    </location>
</feature>
<feature type="transmembrane region" description="Helical" evidence="7">
    <location>
        <begin position="129"/>
        <end position="157"/>
    </location>
</feature>
<reference evidence="9 10" key="1">
    <citation type="submission" date="2019-09" db="EMBL/GenBank/DDBJ databases">
        <title>The hologenome of the rock-dwelling lichen Lasallia pustulata.</title>
        <authorList>
            <person name="Greshake Tzovaras B."/>
            <person name="Segers F."/>
            <person name="Bicker A."/>
            <person name="Dal Grande F."/>
            <person name="Otte J."/>
            <person name="Hankeln T."/>
            <person name="Schmitt I."/>
            <person name="Ebersberger I."/>
        </authorList>
    </citation>
    <scope>NUCLEOTIDE SEQUENCE [LARGE SCALE GENOMIC DNA]</scope>
    <source>
        <strain evidence="9">A1-1</strain>
    </source>
</reference>
<evidence type="ECO:0000256" key="2">
    <source>
        <dbReference type="ARBA" id="ARBA00022692"/>
    </source>
</evidence>
<evidence type="ECO:0000256" key="4">
    <source>
        <dbReference type="ARBA" id="ARBA00023136"/>
    </source>
</evidence>
<feature type="transmembrane region" description="Helical" evidence="7">
    <location>
        <begin position="212"/>
        <end position="232"/>
    </location>
</feature>
<keyword evidence="3 7" id="KW-1133">Transmembrane helix</keyword>
<evidence type="ECO:0000259" key="8">
    <source>
        <dbReference type="Pfam" id="PF20684"/>
    </source>
</evidence>
<dbReference type="GO" id="GO:0016020">
    <property type="term" value="C:membrane"/>
    <property type="evidence" value="ECO:0007669"/>
    <property type="project" value="UniProtKB-SubCell"/>
</dbReference>
<dbReference type="Pfam" id="PF20684">
    <property type="entry name" value="Fung_rhodopsin"/>
    <property type="match status" value="1"/>
</dbReference>
<evidence type="ECO:0000256" key="7">
    <source>
        <dbReference type="SAM" id="Phobius"/>
    </source>
</evidence>
<evidence type="ECO:0000313" key="10">
    <source>
        <dbReference type="Proteomes" id="UP000324767"/>
    </source>
</evidence>
<dbReference type="InterPro" id="IPR049326">
    <property type="entry name" value="Rhodopsin_dom_fungi"/>
</dbReference>
<evidence type="ECO:0000256" key="1">
    <source>
        <dbReference type="ARBA" id="ARBA00004141"/>
    </source>
</evidence>
<accession>A0A5M8PHH9</accession>
<feature type="transmembrane region" description="Helical" evidence="7">
    <location>
        <begin position="177"/>
        <end position="200"/>
    </location>
</feature>
<keyword evidence="2 7" id="KW-0812">Transmembrane</keyword>
<feature type="domain" description="Rhodopsin" evidence="8">
    <location>
        <begin position="33"/>
        <end position="268"/>
    </location>
</feature>
<gene>
    <name evidence="9" type="ORF">FRX48_08122</name>
</gene>
<feature type="transmembrane region" description="Helical" evidence="7">
    <location>
        <begin position="244"/>
        <end position="268"/>
    </location>
</feature>
<keyword evidence="4 7" id="KW-0472">Membrane</keyword>
<comment type="similarity">
    <text evidence="5">Belongs to the SAT4 family.</text>
</comment>
<protein>
    <recommendedName>
        <fullName evidence="8">Rhodopsin domain-containing protein</fullName>
    </recommendedName>
</protein>
<dbReference type="AlphaFoldDB" id="A0A5M8PHH9"/>
<sequence length="343" mass="37735">MPAKAGSGLKISELAFKGDIGALFGLAVLCGAIRTCIRIRRFRRLFIDDAFLLVAALTLTANTALTYVLIPYIYTKTDVGAGVKAPSAQLMQQLVLAQRVFTWTTLYAVKLSFLFFFRSIICRLRNLMIFWWCDFAVVILAYGACVAAGFMACSTFGPGLKEECNSPLRRYRQGIAVKYSVTADVITDGMIILIPVLILYRVPISLRQKISLMVLFSLNIVMISFAITRVAAANTAHGEMDPAVFFWFEVEPSVAVIMVSMSAFRALYVEHTAARKTKPTGRIAESTARPNLGLQEGWAPRDSRGSMGSEDSVLPLDGPRVSGAIPTHQFKKSYEPSCDSLEV</sequence>
<evidence type="ECO:0000256" key="3">
    <source>
        <dbReference type="ARBA" id="ARBA00022989"/>
    </source>
</evidence>
<feature type="region of interest" description="Disordered" evidence="6">
    <location>
        <begin position="293"/>
        <end position="328"/>
    </location>
</feature>
<dbReference type="InterPro" id="IPR052337">
    <property type="entry name" value="SAT4-like"/>
</dbReference>
<comment type="subcellular location">
    <subcellularLocation>
        <location evidence="1">Membrane</location>
        <topology evidence="1">Multi-pass membrane protein</topology>
    </subcellularLocation>
</comment>
<comment type="caution">
    <text evidence="9">The sequence shown here is derived from an EMBL/GenBank/DDBJ whole genome shotgun (WGS) entry which is preliminary data.</text>
</comment>
<name>A0A5M8PHH9_9LECA</name>
<feature type="transmembrane region" description="Helical" evidence="7">
    <location>
        <begin position="94"/>
        <end position="117"/>
    </location>
</feature>
<dbReference type="EMBL" id="VXIT01000014">
    <property type="protein sequence ID" value="KAA6408380.1"/>
    <property type="molecule type" value="Genomic_DNA"/>
</dbReference>
<dbReference type="PANTHER" id="PTHR33048">
    <property type="entry name" value="PTH11-LIKE INTEGRAL MEMBRANE PROTEIN (AFU_ORTHOLOGUE AFUA_5G11245)"/>
    <property type="match status" value="1"/>
</dbReference>